<feature type="chain" id="PRO_5045002532" description="RxLR effector protein" evidence="5">
    <location>
        <begin position="21"/>
        <end position="390"/>
    </location>
</feature>
<keyword evidence="4 5" id="KW-0732">Signal</keyword>
<feature type="signal peptide" evidence="5">
    <location>
        <begin position="1"/>
        <end position="20"/>
    </location>
</feature>
<comment type="similarity">
    <text evidence="2 5">Belongs to the RxLR effector family.</text>
</comment>
<name>A0A225VSY4_9STRA</name>
<protein>
    <recommendedName>
        <fullName evidence="5">RxLR effector protein</fullName>
    </recommendedName>
</protein>
<reference evidence="7" key="1">
    <citation type="submission" date="2017-03" db="EMBL/GenBank/DDBJ databases">
        <title>Phytopthora megakarya and P. palmivora, two closely related causual agents of cacao black pod achieved similar genome size and gene model numbers by different mechanisms.</title>
        <authorList>
            <person name="Ali S."/>
            <person name="Shao J."/>
            <person name="Larry D.J."/>
            <person name="Kronmiller B."/>
            <person name="Shen D."/>
            <person name="Strem M.D."/>
            <person name="Melnick R.L."/>
            <person name="Guiltinan M.J."/>
            <person name="Tyler B.M."/>
            <person name="Meinhardt L.W."/>
            <person name="Bailey B.A."/>
        </authorList>
    </citation>
    <scope>NUCLEOTIDE SEQUENCE [LARGE SCALE GENOMIC DNA]</scope>
    <source>
        <strain evidence="7">zdho120</strain>
    </source>
</reference>
<dbReference type="InterPro" id="IPR031825">
    <property type="entry name" value="RXLR"/>
</dbReference>
<evidence type="ECO:0000256" key="4">
    <source>
        <dbReference type="ARBA" id="ARBA00022729"/>
    </source>
</evidence>
<organism evidence="6 7">
    <name type="scientific">Phytophthora megakarya</name>
    <dbReference type="NCBI Taxonomy" id="4795"/>
    <lineage>
        <taxon>Eukaryota</taxon>
        <taxon>Sar</taxon>
        <taxon>Stramenopiles</taxon>
        <taxon>Oomycota</taxon>
        <taxon>Peronosporomycetes</taxon>
        <taxon>Peronosporales</taxon>
        <taxon>Peronosporaceae</taxon>
        <taxon>Phytophthora</taxon>
    </lineage>
</organism>
<evidence type="ECO:0000256" key="5">
    <source>
        <dbReference type="RuleBase" id="RU367124"/>
    </source>
</evidence>
<dbReference type="AlphaFoldDB" id="A0A225VSY4"/>
<dbReference type="Pfam" id="PF16810">
    <property type="entry name" value="RXLR"/>
    <property type="match status" value="1"/>
</dbReference>
<comment type="caution">
    <text evidence="6">The sequence shown here is derived from an EMBL/GenBank/DDBJ whole genome shotgun (WGS) entry which is preliminary data.</text>
</comment>
<comment type="function">
    <text evidence="5">Effector that suppresses plant defense responses during pathogen infection.</text>
</comment>
<evidence type="ECO:0000256" key="3">
    <source>
        <dbReference type="ARBA" id="ARBA00022525"/>
    </source>
</evidence>
<keyword evidence="7" id="KW-1185">Reference proteome</keyword>
<evidence type="ECO:0000313" key="6">
    <source>
        <dbReference type="EMBL" id="OWZ08129.1"/>
    </source>
</evidence>
<comment type="subcellular location">
    <subcellularLocation>
        <location evidence="1 5">Secreted</location>
    </subcellularLocation>
</comment>
<evidence type="ECO:0000256" key="1">
    <source>
        <dbReference type="ARBA" id="ARBA00004613"/>
    </source>
</evidence>
<dbReference type="OrthoDB" id="101670at2759"/>
<accession>A0A225VSY4</accession>
<keyword evidence="3 5" id="KW-0964">Secreted</keyword>
<sequence length="390" mass="44164">MRFHFVVAVAASTLVASLNASSVVMNSKLTAPGVSTGATKQRFLRSYNMADLEEDRALNINSIFGVNKIKTAYTQSKLSSYLKKGKSEDEVFTKLKLGNQANEKLFQDPKFLAWVKYIDDNNAKTGSKKMSIIPTLTKQYGDDTLARMLEAASKTDGSKLLVSKLQEQQVKFWRSQNLPLGTVFTRLKLDRNLDDILTNPSFFAFNRYLVDYNVRYSKSVTMIEAFKGHYGDEAVAKMLQTTMTKSKDVETQKMAGRLQDQQFEVWQSSRITSDTLFKQLNLNKVDVTLENPNFLVWGKYLQNYSGEDKKAFDKLWQIFGEKKLAAMLVAPRETVGGNEMITFLQNAMIKKWISMIRTPEDVSSMLGSGFGGKTFAAAYKWNFQSTFKMS</sequence>
<proteinExistence type="inferred from homology"/>
<evidence type="ECO:0000313" key="7">
    <source>
        <dbReference type="Proteomes" id="UP000198211"/>
    </source>
</evidence>
<dbReference type="EMBL" id="NBNE01003264">
    <property type="protein sequence ID" value="OWZ08129.1"/>
    <property type="molecule type" value="Genomic_DNA"/>
</dbReference>
<dbReference type="Proteomes" id="UP000198211">
    <property type="component" value="Unassembled WGS sequence"/>
</dbReference>
<comment type="domain">
    <text evidence="5">The RxLR-dEER motif acts to carry the protein into the host cell cytoplasm through binding to cell surface phosphatidylinositol-3-phosphate.</text>
</comment>
<evidence type="ECO:0000256" key="2">
    <source>
        <dbReference type="ARBA" id="ARBA00010400"/>
    </source>
</evidence>
<gene>
    <name evidence="6" type="ORF">PHMEG_00019377</name>
</gene>